<keyword evidence="1" id="KW-0472">Membrane</keyword>
<sequence>MCNVVRLTLPWADEIQWLLAHSKGNKFPATVLKLAFAAIVYHVWLERNRRCFNNLFLPYQEIVHKVRLDVTGKLASSNNSQRCEQHHSPCVNWGITMDDRM</sequence>
<comment type="caution">
    <text evidence="2">The sequence shown here is derived from an EMBL/GenBank/DDBJ whole genome shotgun (WGS) entry which is preliminary data.</text>
</comment>
<accession>A0A1Q3CJZ1</accession>
<keyword evidence="3" id="KW-1185">Reference proteome</keyword>
<organism evidence="2 3">
    <name type="scientific">Cephalotus follicularis</name>
    <name type="common">Albany pitcher plant</name>
    <dbReference type="NCBI Taxonomy" id="3775"/>
    <lineage>
        <taxon>Eukaryota</taxon>
        <taxon>Viridiplantae</taxon>
        <taxon>Streptophyta</taxon>
        <taxon>Embryophyta</taxon>
        <taxon>Tracheophyta</taxon>
        <taxon>Spermatophyta</taxon>
        <taxon>Magnoliopsida</taxon>
        <taxon>eudicotyledons</taxon>
        <taxon>Gunneridae</taxon>
        <taxon>Pentapetalae</taxon>
        <taxon>rosids</taxon>
        <taxon>fabids</taxon>
        <taxon>Oxalidales</taxon>
        <taxon>Cephalotaceae</taxon>
        <taxon>Cephalotus</taxon>
    </lineage>
</organism>
<dbReference type="OrthoDB" id="1692599at2759"/>
<evidence type="ECO:0000313" key="3">
    <source>
        <dbReference type="Proteomes" id="UP000187406"/>
    </source>
</evidence>
<protein>
    <submittedName>
        <fullName evidence="2">Uncharacterized protein</fullName>
    </submittedName>
</protein>
<reference evidence="3" key="1">
    <citation type="submission" date="2016-04" db="EMBL/GenBank/DDBJ databases">
        <title>Cephalotus genome sequencing.</title>
        <authorList>
            <person name="Fukushima K."/>
            <person name="Hasebe M."/>
            <person name="Fang X."/>
        </authorList>
    </citation>
    <scope>NUCLEOTIDE SEQUENCE [LARGE SCALE GENOMIC DNA]</scope>
    <source>
        <strain evidence="3">cv. St1</strain>
    </source>
</reference>
<dbReference type="EMBL" id="BDDD01002169">
    <property type="protein sequence ID" value="GAV80391.1"/>
    <property type="molecule type" value="Genomic_DNA"/>
</dbReference>
<gene>
    <name evidence="2" type="ORF">CFOL_v3_23852</name>
</gene>
<name>A0A1Q3CJZ1_CEPFO</name>
<evidence type="ECO:0000256" key="1">
    <source>
        <dbReference type="SAM" id="Phobius"/>
    </source>
</evidence>
<dbReference type="InParanoid" id="A0A1Q3CJZ1"/>
<keyword evidence="1" id="KW-0812">Transmembrane</keyword>
<dbReference type="AlphaFoldDB" id="A0A1Q3CJZ1"/>
<dbReference type="Proteomes" id="UP000187406">
    <property type="component" value="Unassembled WGS sequence"/>
</dbReference>
<keyword evidence="1" id="KW-1133">Transmembrane helix</keyword>
<proteinExistence type="predicted"/>
<feature type="transmembrane region" description="Helical" evidence="1">
    <location>
        <begin position="27"/>
        <end position="45"/>
    </location>
</feature>
<evidence type="ECO:0000313" key="2">
    <source>
        <dbReference type="EMBL" id="GAV80391.1"/>
    </source>
</evidence>